<keyword evidence="5" id="KW-0547">Nucleotide-binding</keyword>
<dbReference type="GO" id="GO:0016020">
    <property type="term" value="C:membrane"/>
    <property type="evidence" value="ECO:0007669"/>
    <property type="project" value="InterPro"/>
</dbReference>
<name>A0A4V3EJ14_9ACTN</name>
<dbReference type="SUPFAM" id="SSF55874">
    <property type="entry name" value="ATPase domain of HSP90 chaperone/DNA topoisomerase II/histidine kinase"/>
    <property type="match status" value="1"/>
</dbReference>
<evidence type="ECO:0000256" key="9">
    <source>
        <dbReference type="SAM" id="Phobius"/>
    </source>
</evidence>
<feature type="transmembrane region" description="Helical" evidence="9">
    <location>
        <begin position="152"/>
        <end position="172"/>
    </location>
</feature>
<reference evidence="11 12" key="1">
    <citation type="submission" date="2019-03" db="EMBL/GenBank/DDBJ databases">
        <title>Sequencing the genomes of 1000 actinobacteria strains.</title>
        <authorList>
            <person name="Klenk H.-P."/>
        </authorList>
    </citation>
    <scope>NUCLEOTIDE SEQUENCE [LARGE SCALE GENOMIC DNA]</scope>
    <source>
        <strain evidence="11 12">DSM 18936</strain>
    </source>
</reference>
<dbReference type="CDD" id="cd16917">
    <property type="entry name" value="HATPase_UhpB-NarQ-NarX-like"/>
    <property type="match status" value="1"/>
</dbReference>
<organism evidence="11 12">
    <name type="scientific">Ilumatobacter fluminis</name>
    <dbReference type="NCBI Taxonomy" id="467091"/>
    <lineage>
        <taxon>Bacteria</taxon>
        <taxon>Bacillati</taxon>
        <taxon>Actinomycetota</taxon>
        <taxon>Acidimicrobiia</taxon>
        <taxon>Acidimicrobiales</taxon>
        <taxon>Ilumatobacteraceae</taxon>
        <taxon>Ilumatobacter</taxon>
    </lineage>
</organism>
<keyword evidence="6 11" id="KW-0418">Kinase</keyword>
<keyword evidence="12" id="KW-1185">Reference proteome</keyword>
<dbReference type="Pfam" id="PF02518">
    <property type="entry name" value="HATPase_c"/>
    <property type="match status" value="1"/>
</dbReference>
<dbReference type="EC" id="2.7.13.3" evidence="2"/>
<keyword evidence="8" id="KW-0902">Two-component regulatory system</keyword>
<feature type="domain" description="Histidine kinase/HSP90-like ATPase" evidence="10">
    <location>
        <begin position="295"/>
        <end position="387"/>
    </location>
</feature>
<evidence type="ECO:0000256" key="8">
    <source>
        <dbReference type="ARBA" id="ARBA00023012"/>
    </source>
</evidence>
<evidence type="ECO:0000256" key="5">
    <source>
        <dbReference type="ARBA" id="ARBA00022741"/>
    </source>
</evidence>
<dbReference type="InterPro" id="IPR050482">
    <property type="entry name" value="Sensor_HK_TwoCompSys"/>
</dbReference>
<dbReference type="PANTHER" id="PTHR24421">
    <property type="entry name" value="NITRATE/NITRITE SENSOR PROTEIN NARX-RELATED"/>
    <property type="match status" value="1"/>
</dbReference>
<gene>
    <name evidence="11" type="ORF">BDK89_2149</name>
</gene>
<accession>A0A4V3EJ14</accession>
<evidence type="ECO:0000256" key="1">
    <source>
        <dbReference type="ARBA" id="ARBA00000085"/>
    </source>
</evidence>
<dbReference type="AlphaFoldDB" id="A0A4V3EJ14"/>
<evidence type="ECO:0000259" key="10">
    <source>
        <dbReference type="SMART" id="SM00387"/>
    </source>
</evidence>
<feature type="transmembrane region" description="Helical" evidence="9">
    <location>
        <begin position="80"/>
        <end position="97"/>
    </location>
</feature>
<dbReference type="Proteomes" id="UP000294558">
    <property type="component" value="Unassembled WGS sequence"/>
</dbReference>
<feature type="transmembrane region" description="Helical" evidence="9">
    <location>
        <begin position="103"/>
        <end position="121"/>
    </location>
</feature>
<dbReference type="GO" id="GO:0000155">
    <property type="term" value="F:phosphorelay sensor kinase activity"/>
    <property type="evidence" value="ECO:0007669"/>
    <property type="project" value="InterPro"/>
</dbReference>
<dbReference type="Gene3D" id="1.20.5.1930">
    <property type="match status" value="1"/>
</dbReference>
<dbReference type="EMBL" id="SOAU01000001">
    <property type="protein sequence ID" value="TDT16558.1"/>
    <property type="molecule type" value="Genomic_DNA"/>
</dbReference>
<comment type="caution">
    <text evidence="11">The sequence shown here is derived from an EMBL/GenBank/DDBJ whole genome shotgun (WGS) entry which is preliminary data.</text>
</comment>
<dbReference type="RefSeq" id="WP_208294032.1">
    <property type="nucleotide sequence ID" value="NZ_SOAU01000001.1"/>
</dbReference>
<keyword evidence="9" id="KW-0472">Membrane</keyword>
<dbReference type="GO" id="GO:0005524">
    <property type="term" value="F:ATP binding"/>
    <property type="evidence" value="ECO:0007669"/>
    <property type="project" value="UniProtKB-KW"/>
</dbReference>
<keyword evidence="9" id="KW-1133">Transmembrane helix</keyword>
<evidence type="ECO:0000256" key="6">
    <source>
        <dbReference type="ARBA" id="ARBA00022777"/>
    </source>
</evidence>
<evidence type="ECO:0000313" key="11">
    <source>
        <dbReference type="EMBL" id="TDT16558.1"/>
    </source>
</evidence>
<proteinExistence type="predicted"/>
<dbReference type="SMART" id="SM00387">
    <property type="entry name" value="HATPase_c"/>
    <property type="match status" value="1"/>
</dbReference>
<dbReference type="Pfam" id="PF07730">
    <property type="entry name" value="HisKA_3"/>
    <property type="match status" value="1"/>
</dbReference>
<keyword evidence="4" id="KW-0808">Transferase</keyword>
<feature type="transmembrane region" description="Helical" evidence="9">
    <location>
        <begin position="55"/>
        <end position="73"/>
    </location>
</feature>
<protein>
    <recommendedName>
        <fullName evidence="2">histidine kinase</fullName>
        <ecNumber evidence="2">2.7.13.3</ecNumber>
    </recommendedName>
</protein>
<dbReference type="GO" id="GO:0046983">
    <property type="term" value="F:protein dimerization activity"/>
    <property type="evidence" value="ECO:0007669"/>
    <property type="project" value="InterPro"/>
</dbReference>
<evidence type="ECO:0000256" key="7">
    <source>
        <dbReference type="ARBA" id="ARBA00022840"/>
    </source>
</evidence>
<evidence type="ECO:0000256" key="4">
    <source>
        <dbReference type="ARBA" id="ARBA00022679"/>
    </source>
</evidence>
<dbReference type="InterPro" id="IPR011712">
    <property type="entry name" value="Sig_transdc_His_kin_sub3_dim/P"/>
</dbReference>
<evidence type="ECO:0000313" key="12">
    <source>
        <dbReference type="Proteomes" id="UP000294558"/>
    </source>
</evidence>
<dbReference type="InterPro" id="IPR036890">
    <property type="entry name" value="HATPase_C_sf"/>
</dbReference>
<keyword evidence="9" id="KW-0812">Transmembrane</keyword>
<dbReference type="InterPro" id="IPR003594">
    <property type="entry name" value="HATPase_dom"/>
</dbReference>
<evidence type="ECO:0000256" key="3">
    <source>
        <dbReference type="ARBA" id="ARBA00022553"/>
    </source>
</evidence>
<dbReference type="PANTHER" id="PTHR24421:SF10">
    <property type="entry name" value="NITRATE_NITRITE SENSOR PROTEIN NARQ"/>
    <property type="match status" value="1"/>
</dbReference>
<keyword evidence="7" id="KW-0067">ATP-binding</keyword>
<feature type="transmembrane region" description="Helical" evidence="9">
    <location>
        <begin position="128"/>
        <end position="146"/>
    </location>
</feature>
<dbReference type="Gene3D" id="3.30.565.10">
    <property type="entry name" value="Histidine kinase-like ATPase, C-terminal domain"/>
    <property type="match status" value="1"/>
</dbReference>
<evidence type="ECO:0000256" key="2">
    <source>
        <dbReference type="ARBA" id="ARBA00012438"/>
    </source>
</evidence>
<keyword evidence="3" id="KW-0597">Phosphoprotein</keyword>
<sequence length="388" mass="41228">MQLPPALRAYLAEPAVPDPPRRVWRDWVLVGAASISAVLEATLRTDEEWQSFPVAWRWAELAVFFLAVPIALLVRRTHPLFAVLWGFITTLLFAAVASQVADAYGGLVTTAVVLITVYSLYRWGSGRDGVVGMVVVLLAGVVGNLSDPSSTIGEWIGGYVVLSLPVTLGLVARYRGSAQARAVEAAKAHEREELARELHDTVAHHVSAIAVQAQAGRALASSDPERALAVLGVIEEAASRTLAEMRAMVGTLRRGAVDLAPQQGVADLQTLARDSHSGVPIEVCVAPGLDGLGPAVDAALFRIAQESITNAVRHAKHATKVVVRVDPEGDGVRLTVQDDGDLPLGRRGEGFGLLGMAERAELLGGEFVAGPGGRRGWRVEAVLPRSTR</sequence>
<comment type="catalytic activity">
    <reaction evidence="1">
        <text>ATP + protein L-histidine = ADP + protein N-phospho-L-histidine.</text>
        <dbReference type="EC" id="2.7.13.3"/>
    </reaction>
</comment>